<protein>
    <submittedName>
        <fullName evidence="1">Uncharacterized protein</fullName>
    </submittedName>
</protein>
<evidence type="ECO:0000313" key="1">
    <source>
        <dbReference type="EMBL" id="SDY51506.1"/>
    </source>
</evidence>
<sequence>MAKNKSMDTPLFARFEFSSWVFNTKDLCRFCARYCFKKVNEKIFRALFVRSI</sequence>
<accession>A0A1H3KHB6</accession>
<reference evidence="1 2" key="1">
    <citation type="submission" date="2016-10" db="EMBL/GenBank/DDBJ databases">
        <authorList>
            <person name="Varghese N."/>
            <person name="Submissions S."/>
        </authorList>
    </citation>
    <scope>NUCLEOTIDE SEQUENCE [LARGE SCALE GENOMIC DNA]</scope>
    <source>
        <strain evidence="1 2">DSM 17997</strain>
    </source>
</reference>
<dbReference type="Proteomes" id="UP000199663">
    <property type="component" value="Unassembled WGS sequence"/>
</dbReference>
<comment type="caution">
    <text evidence="1">The sequence shown here is derived from an EMBL/GenBank/DDBJ whole genome shotgun (WGS) entry which is preliminary data.</text>
</comment>
<gene>
    <name evidence="1" type="ORF">SAMN05444412_101389</name>
</gene>
<name>A0A1H3KHB6_9BACT</name>
<dbReference type="EMBL" id="FNQC01000001">
    <property type="protein sequence ID" value="SDY51506.1"/>
    <property type="molecule type" value="Genomic_DNA"/>
</dbReference>
<evidence type="ECO:0000313" key="2">
    <source>
        <dbReference type="Proteomes" id="UP000199663"/>
    </source>
</evidence>
<organism evidence="1 2">
    <name type="scientific">Rhodonellum ikkaensis</name>
    <dbReference type="NCBI Taxonomy" id="336829"/>
    <lineage>
        <taxon>Bacteria</taxon>
        <taxon>Pseudomonadati</taxon>
        <taxon>Bacteroidota</taxon>
        <taxon>Cytophagia</taxon>
        <taxon>Cytophagales</taxon>
        <taxon>Cytophagaceae</taxon>
        <taxon>Rhodonellum</taxon>
    </lineage>
</organism>
<proteinExistence type="predicted"/>
<keyword evidence="2" id="KW-1185">Reference proteome</keyword>